<dbReference type="AlphaFoldDB" id="A0AAD1XRQ2"/>
<organism evidence="1 2">
    <name type="scientific">Euplotes crassus</name>
    <dbReference type="NCBI Taxonomy" id="5936"/>
    <lineage>
        <taxon>Eukaryota</taxon>
        <taxon>Sar</taxon>
        <taxon>Alveolata</taxon>
        <taxon>Ciliophora</taxon>
        <taxon>Intramacronucleata</taxon>
        <taxon>Spirotrichea</taxon>
        <taxon>Hypotrichia</taxon>
        <taxon>Euplotida</taxon>
        <taxon>Euplotidae</taxon>
        <taxon>Moneuplotes</taxon>
    </lineage>
</organism>
<evidence type="ECO:0000313" key="1">
    <source>
        <dbReference type="EMBL" id="CAI2377491.1"/>
    </source>
</evidence>
<accession>A0AAD1XRQ2</accession>
<comment type="caution">
    <text evidence="1">The sequence shown here is derived from an EMBL/GenBank/DDBJ whole genome shotgun (WGS) entry which is preliminary data.</text>
</comment>
<evidence type="ECO:0000313" key="2">
    <source>
        <dbReference type="Proteomes" id="UP001295684"/>
    </source>
</evidence>
<keyword evidence="2" id="KW-1185">Reference proteome</keyword>
<name>A0AAD1XRQ2_EUPCR</name>
<reference evidence="1" key="1">
    <citation type="submission" date="2023-07" db="EMBL/GenBank/DDBJ databases">
        <authorList>
            <consortium name="AG Swart"/>
            <person name="Singh M."/>
            <person name="Singh A."/>
            <person name="Seah K."/>
            <person name="Emmerich C."/>
        </authorList>
    </citation>
    <scope>NUCLEOTIDE SEQUENCE</scope>
    <source>
        <strain evidence="1">DP1</strain>
    </source>
</reference>
<dbReference type="EMBL" id="CAMPGE010019136">
    <property type="protein sequence ID" value="CAI2377491.1"/>
    <property type="molecule type" value="Genomic_DNA"/>
</dbReference>
<gene>
    <name evidence="1" type="ORF">ECRASSUSDP1_LOCUS18877</name>
</gene>
<proteinExistence type="predicted"/>
<sequence length="42" mass="4704">MRKLHCLTRGNLSLTDINFCLGRNQGLGSPLLRRVQTDEGGY</sequence>
<dbReference type="Proteomes" id="UP001295684">
    <property type="component" value="Unassembled WGS sequence"/>
</dbReference>
<protein>
    <submittedName>
        <fullName evidence="1">Uncharacterized protein</fullName>
    </submittedName>
</protein>